<dbReference type="InterPro" id="IPR020846">
    <property type="entry name" value="MFS_dom"/>
</dbReference>
<proteinExistence type="predicted"/>
<sequence length="477" mass="47923">MNDSRSRWLALAVLALAQFMVVLDVTIVNVALPAIQTDLGFSAEGLQWVVNSYTLTFGGLLLLGGRMSDILGRRRLFLIGLGLFAAASLAGGFATSEGSLIAIRAIQGIGGALLSPAALALLTVIFPAGRDRNIALGVWGALAGIGGTLGVVAGGVLVDGLGWEWIFFVNVPFAVVAILAAPAFITESRRVQGEHSNFDVAGAILGTAGLFALVGAVIRTEAAGWGSTQVLALFGSAVVLIGAFLFVEARAKDPLVPLRLFRVRGLSVSAIALALNGGAFLGMFFLTALYLQQVHGDSALEAGTHFLPMGGAAILSAVIGAQLVTRFGTRAAYLGGSAVGAVGLLLLSQAGADATFAGGLLPGLIVFGLGLPLVGVANQIAAVAEVPHEDAGAASGVITTAFQVGGALGLALISTTATTRTGDLLAAGAVQTDALAGGFERGMLIAAGLAVANLVIGAVRAPRIRPDAAMVAEASAA</sequence>
<keyword evidence="3" id="KW-1003">Cell membrane</keyword>
<feature type="transmembrane region" description="Helical" evidence="7">
    <location>
        <begin position="442"/>
        <end position="461"/>
    </location>
</feature>
<evidence type="ECO:0000256" key="2">
    <source>
        <dbReference type="ARBA" id="ARBA00022448"/>
    </source>
</evidence>
<evidence type="ECO:0000256" key="1">
    <source>
        <dbReference type="ARBA" id="ARBA00004651"/>
    </source>
</evidence>
<evidence type="ECO:0000313" key="9">
    <source>
        <dbReference type="EMBL" id="MDA0179807.1"/>
    </source>
</evidence>
<dbReference type="RefSeq" id="WP_270024113.1">
    <property type="nucleotide sequence ID" value="NZ_JAPDDP010000007.1"/>
</dbReference>
<dbReference type="SUPFAM" id="SSF103473">
    <property type="entry name" value="MFS general substrate transporter"/>
    <property type="match status" value="1"/>
</dbReference>
<evidence type="ECO:0000256" key="7">
    <source>
        <dbReference type="SAM" id="Phobius"/>
    </source>
</evidence>
<dbReference type="Proteomes" id="UP001147653">
    <property type="component" value="Unassembled WGS sequence"/>
</dbReference>
<feature type="transmembrane region" description="Helical" evidence="7">
    <location>
        <begin position="391"/>
        <end position="413"/>
    </location>
</feature>
<dbReference type="InterPro" id="IPR036259">
    <property type="entry name" value="MFS_trans_sf"/>
</dbReference>
<feature type="transmembrane region" description="Helical" evidence="7">
    <location>
        <begin position="364"/>
        <end position="384"/>
    </location>
</feature>
<comment type="caution">
    <text evidence="9">The sequence shown here is derived from an EMBL/GenBank/DDBJ whole genome shotgun (WGS) entry which is preliminary data.</text>
</comment>
<evidence type="ECO:0000259" key="8">
    <source>
        <dbReference type="PROSITE" id="PS50850"/>
    </source>
</evidence>
<dbReference type="PROSITE" id="PS50850">
    <property type="entry name" value="MFS"/>
    <property type="match status" value="1"/>
</dbReference>
<feature type="transmembrane region" description="Helical" evidence="7">
    <location>
        <begin position="230"/>
        <end position="247"/>
    </location>
</feature>
<keyword evidence="4 7" id="KW-0812">Transmembrane</keyword>
<evidence type="ECO:0000256" key="6">
    <source>
        <dbReference type="ARBA" id="ARBA00023136"/>
    </source>
</evidence>
<evidence type="ECO:0000313" key="10">
    <source>
        <dbReference type="Proteomes" id="UP001147653"/>
    </source>
</evidence>
<reference evidence="9" key="1">
    <citation type="submission" date="2022-10" db="EMBL/GenBank/DDBJ databases">
        <title>The WGS of Solirubrobacter phytolaccae KCTC 29190.</title>
        <authorList>
            <person name="Jiang Z."/>
        </authorList>
    </citation>
    <scope>NUCLEOTIDE SEQUENCE</scope>
    <source>
        <strain evidence="9">KCTC 29190</strain>
    </source>
</reference>
<feature type="transmembrane region" description="Helical" evidence="7">
    <location>
        <begin position="48"/>
        <end position="64"/>
    </location>
</feature>
<dbReference type="CDD" id="cd17321">
    <property type="entry name" value="MFS_MMR_MDR_like"/>
    <property type="match status" value="1"/>
</dbReference>
<feature type="transmembrane region" description="Helical" evidence="7">
    <location>
        <begin position="331"/>
        <end position="352"/>
    </location>
</feature>
<evidence type="ECO:0000256" key="5">
    <source>
        <dbReference type="ARBA" id="ARBA00022989"/>
    </source>
</evidence>
<dbReference type="InterPro" id="IPR004638">
    <property type="entry name" value="EmrB-like"/>
</dbReference>
<feature type="transmembrane region" description="Helical" evidence="7">
    <location>
        <begin position="134"/>
        <end position="153"/>
    </location>
</feature>
<feature type="transmembrane region" description="Helical" evidence="7">
    <location>
        <begin position="101"/>
        <end position="122"/>
    </location>
</feature>
<dbReference type="AlphaFoldDB" id="A0A9X3SDN6"/>
<dbReference type="PANTHER" id="PTHR42718:SF46">
    <property type="entry name" value="BLR6921 PROTEIN"/>
    <property type="match status" value="1"/>
</dbReference>
<dbReference type="GO" id="GO:0022857">
    <property type="term" value="F:transmembrane transporter activity"/>
    <property type="evidence" value="ECO:0007669"/>
    <property type="project" value="InterPro"/>
</dbReference>
<feature type="transmembrane region" description="Helical" evidence="7">
    <location>
        <begin position="268"/>
        <end position="291"/>
    </location>
</feature>
<dbReference type="GO" id="GO:0005886">
    <property type="term" value="C:plasma membrane"/>
    <property type="evidence" value="ECO:0007669"/>
    <property type="project" value="UniProtKB-SubCell"/>
</dbReference>
<dbReference type="Pfam" id="PF07690">
    <property type="entry name" value="MFS_1"/>
    <property type="match status" value="1"/>
</dbReference>
<feature type="transmembrane region" description="Helical" evidence="7">
    <location>
        <begin position="198"/>
        <end position="218"/>
    </location>
</feature>
<protein>
    <submittedName>
        <fullName evidence="9">MFS transporter</fullName>
    </submittedName>
</protein>
<keyword evidence="6 7" id="KW-0472">Membrane</keyword>
<feature type="transmembrane region" description="Helical" evidence="7">
    <location>
        <begin position="165"/>
        <end position="186"/>
    </location>
</feature>
<organism evidence="9 10">
    <name type="scientific">Solirubrobacter phytolaccae</name>
    <dbReference type="NCBI Taxonomy" id="1404360"/>
    <lineage>
        <taxon>Bacteria</taxon>
        <taxon>Bacillati</taxon>
        <taxon>Actinomycetota</taxon>
        <taxon>Thermoleophilia</taxon>
        <taxon>Solirubrobacterales</taxon>
        <taxon>Solirubrobacteraceae</taxon>
        <taxon>Solirubrobacter</taxon>
    </lineage>
</organism>
<keyword evidence="2" id="KW-0813">Transport</keyword>
<feature type="domain" description="Major facilitator superfamily (MFS) profile" evidence="8">
    <location>
        <begin position="10"/>
        <end position="465"/>
    </location>
</feature>
<comment type="subcellular location">
    <subcellularLocation>
        <location evidence="1">Cell membrane</location>
        <topology evidence="1">Multi-pass membrane protein</topology>
    </subcellularLocation>
</comment>
<name>A0A9X3SDN6_9ACTN</name>
<evidence type="ECO:0000256" key="4">
    <source>
        <dbReference type="ARBA" id="ARBA00022692"/>
    </source>
</evidence>
<dbReference type="PANTHER" id="PTHR42718">
    <property type="entry name" value="MAJOR FACILITATOR SUPERFAMILY MULTIDRUG TRANSPORTER MFSC"/>
    <property type="match status" value="1"/>
</dbReference>
<dbReference type="InterPro" id="IPR011701">
    <property type="entry name" value="MFS"/>
</dbReference>
<gene>
    <name evidence="9" type="ORF">OJ997_05840</name>
</gene>
<dbReference type="NCBIfam" id="TIGR00711">
    <property type="entry name" value="efflux_EmrB"/>
    <property type="match status" value="1"/>
</dbReference>
<dbReference type="InterPro" id="IPR005829">
    <property type="entry name" value="Sugar_transporter_CS"/>
</dbReference>
<feature type="transmembrane region" description="Helical" evidence="7">
    <location>
        <begin position="76"/>
        <end position="95"/>
    </location>
</feature>
<dbReference type="EMBL" id="JAPDDP010000007">
    <property type="protein sequence ID" value="MDA0179807.1"/>
    <property type="molecule type" value="Genomic_DNA"/>
</dbReference>
<accession>A0A9X3SDN6</accession>
<evidence type="ECO:0000256" key="3">
    <source>
        <dbReference type="ARBA" id="ARBA00022475"/>
    </source>
</evidence>
<dbReference type="PROSITE" id="PS00216">
    <property type="entry name" value="SUGAR_TRANSPORT_1"/>
    <property type="match status" value="1"/>
</dbReference>
<dbReference type="Gene3D" id="1.20.1250.20">
    <property type="entry name" value="MFS general substrate transporter like domains"/>
    <property type="match status" value="1"/>
</dbReference>
<keyword evidence="5 7" id="KW-1133">Transmembrane helix</keyword>
<keyword evidence="10" id="KW-1185">Reference proteome</keyword>
<dbReference type="Gene3D" id="1.20.1720.10">
    <property type="entry name" value="Multidrug resistance protein D"/>
    <property type="match status" value="1"/>
</dbReference>
<feature type="transmembrane region" description="Helical" evidence="7">
    <location>
        <begin position="303"/>
        <end position="324"/>
    </location>
</feature>